<evidence type="ECO:0000256" key="1">
    <source>
        <dbReference type="SAM" id="MobiDB-lite"/>
    </source>
</evidence>
<feature type="compositionally biased region" description="Polar residues" evidence="1">
    <location>
        <begin position="176"/>
        <end position="185"/>
    </location>
</feature>
<gene>
    <name evidence="2" type="ORF">AVEN_110886_1</name>
</gene>
<feature type="compositionally biased region" description="Basic and acidic residues" evidence="1">
    <location>
        <begin position="186"/>
        <end position="201"/>
    </location>
</feature>
<protein>
    <submittedName>
        <fullName evidence="2">Uncharacterized protein</fullName>
    </submittedName>
</protein>
<keyword evidence="3" id="KW-1185">Reference proteome</keyword>
<feature type="region of interest" description="Disordered" evidence="1">
    <location>
        <begin position="165"/>
        <end position="201"/>
    </location>
</feature>
<evidence type="ECO:0000313" key="3">
    <source>
        <dbReference type="Proteomes" id="UP000499080"/>
    </source>
</evidence>
<organism evidence="2 3">
    <name type="scientific">Araneus ventricosus</name>
    <name type="common">Orbweaver spider</name>
    <name type="synonym">Epeira ventricosa</name>
    <dbReference type="NCBI Taxonomy" id="182803"/>
    <lineage>
        <taxon>Eukaryota</taxon>
        <taxon>Metazoa</taxon>
        <taxon>Ecdysozoa</taxon>
        <taxon>Arthropoda</taxon>
        <taxon>Chelicerata</taxon>
        <taxon>Arachnida</taxon>
        <taxon>Araneae</taxon>
        <taxon>Araneomorphae</taxon>
        <taxon>Entelegynae</taxon>
        <taxon>Araneoidea</taxon>
        <taxon>Araneidae</taxon>
        <taxon>Araneus</taxon>
    </lineage>
</organism>
<dbReference type="AlphaFoldDB" id="A0A4Y2PRE7"/>
<dbReference type="EMBL" id="BGPR01011951">
    <property type="protein sequence ID" value="GBN53781.1"/>
    <property type="molecule type" value="Genomic_DNA"/>
</dbReference>
<sequence length="201" mass="23074">MATVKRSLGGHLISLVPAGHYATERRRDFFILSPPYHGSLYLKLVLTLFAKFNLRQSKNRNQDYPESYVKVPTIYETDSGLDSLEDEKQDISKKTEYSDLIPGYTPMNDFENNLTYTDFERPPSYEEVVCSTTEDNLDVSHPYRFEVDIKLERFPQYPILPTCPTLDDMSEKRFDSTGSSHSGGNSEKDGKTYSDRKKTPT</sequence>
<reference evidence="2 3" key="1">
    <citation type="journal article" date="2019" name="Sci. Rep.">
        <title>Orb-weaving spider Araneus ventricosus genome elucidates the spidroin gene catalogue.</title>
        <authorList>
            <person name="Kono N."/>
            <person name="Nakamura H."/>
            <person name="Ohtoshi R."/>
            <person name="Moran D.A.P."/>
            <person name="Shinohara A."/>
            <person name="Yoshida Y."/>
            <person name="Fujiwara M."/>
            <person name="Mori M."/>
            <person name="Tomita M."/>
            <person name="Arakawa K."/>
        </authorList>
    </citation>
    <scope>NUCLEOTIDE SEQUENCE [LARGE SCALE GENOMIC DNA]</scope>
</reference>
<dbReference type="Proteomes" id="UP000499080">
    <property type="component" value="Unassembled WGS sequence"/>
</dbReference>
<accession>A0A4Y2PRE7</accession>
<name>A0A4Y2PRE7_ARAVE</name>
<evidence type="ECO:0000313" key="2">
    <source>
        <dbReference type="EMBL" id="GBN53781.1"/>
    </source>
</evidence>
<proteinExistence type="predicted"/>
<comment type="caution">
    <text evidence="2">The sequence shown here is derived from an EMBL/GenBank/DDBJ whole genome shotgun (WGS) entry which is preliminary data.</text>
</comment>